<gene>
    <name evidence="3" type="primary">LOC125179113</name>
</gene>
<dbReference type="KEGG" id="hazt:125179113"/>
<feature type="compositionally biased region" description="Polar residues" evidence="1">
    <location>
        <begin position="98"/>
        <end position="115"/>
    </location>
</feature>
<evidence type="ECO:0000313" key="2">
    <source>
        <dbReference type="Proteomes" id="UP000694843"/>
    </source>
</evidence>
<keyword evidence="2" id="KW-1185">Reference proteome</keyword>
<dbReference type="GeneID" id="125179113"/>
<proteinExistence type="predicted"/>
<sequence length="178" mass="19689">MLLLSVRYFDIAETQKFNNFASINIILHQVPKMDTSSRSMETFYPARIDAKSKASPAGEAVADDSAYRSRSSETDCSVSTYERKSRKEGGDMGASISPCFSNQEKLQKNGNNVSSNHDEPGLPNFRRRRASSFNSTIHKNDEGRADHRLSRHKSVSASRLGGDGRLTTDSAAFFASKN</sequence>
<feature type="region of interest" description="Disordered" evidence="1">
    <location>
        <begin position="55"/>
        <end position="162"/>
    </location>
</feature>
<name>A0A979FSU3_HYAAZ</name>
<dbReference type="Proteomes" id="UP000694843">
    <property type="component" value="Unplaced"/>
</dbReference>
<organism evidence="2 3">
    <name type="scientific">Hyalella azteca</name>
    <name type="common">Amphipod</name>
    <dbReference type="NCBI Taxonomy" id="294128"/>
    <lineage>
        <taxon>Eukaryota</taxon>
        <taxon>Metazoa</taxon>
        <taxon>Ecdysozoa</taxon>
        <taxon>Arthropoda</taxon>
        <taxon>Crustacea</taxon>
        <taxon>Multicrustacea</taxon>
        <taxon>Malacostraca</taxon>
        <taxon>Eumalacostraca</taxon>
        <taxon>Peracarida</taxon>
        <taxon>Amphipoda</taxon>
        <taxon>Senticaudata</taxon>
        <taxon>Talitrida</taxon>
        <taxon>Talitroidea</taxon>
        <taxon>Hyalellidae</taxon>
        <taxon>Hyalella</taxon>
    </lineage>
</organism>
<reference evidence="3" key="1">
    <citation type="submission" date="2025-08" db="UniProtKB">
        <authorList>
            <consortium name="RefSeq"/>
        </authorList>
    </citation>
    <scope>IDENTIFICATION</scope>
    <source>
        <tissue evidence="3">Whole organism</tissue>
    </source>
</reference>
<feature type="compositionally biased region" description="Basic and acidic residues" evidence="1">
    <location>
        <begin position="81"/>
        <end position="90"/>
    </location>
</feature>
<dbReference type="AlphaFoldDB" id="A0A979FSU3"/>
<protein>
    <submittedName>
        <fullName evidence="3">Uncharacterized protein LOC125179113</fullName>
    </submittedName>
</protein>
<evidence type="ECO:0000256" key="1">
    <source>
        <dbReference type="SAM" id="MobiDB-lite"/>
    </source>
</evidence>
<dbReference type="RefSeq" id="XP_047740251.1">
    <property type="nucleotide sequence ID" value="XM_047884295.1"/>
</dbReference>
<feature type="compositionally biased region" description="Basic and acidic residues" evidence="1">
    <location>
        <begin position="138"/>
        <end position="148"/>
    </location>
</feature>
<accession>A0A979FSU3</accession>
<evidence type="ECO:0000313" key="3">
    <source>
        <dbReference type="RefSeq" id="XP_047740251.1"/>
    </source>
</evidence>